<accession>C5B1R4</accession>
<dbReference type="InterPro" id="IPR011613">
    <property type="entry name" value="GH15-like"/>
</dbReference>
<dbReference type="Gene3D" id="1.50.10.10">
    <property type="match status" value="1"/>
</dbReference>
<dbReference type="HOGENOM" id="CLU_010471_0_0_5"/>
<dbReference type="PANTHER" id="PTHR31616">
    <property type="entry name" value="TREHALASE"/>
    <property type="match status" value="1"/>
</dbReference>
<feature type="domain" description="GH15-like" evidence="1">
    <location>
        <begin position="400"/>
        <end position="703"/>
    </location>
</feature>
<dbReference type="GO" id="GO:0030246">
    <property type="term" value="F:carbohydrate binding"/>
    <property type="evidence" value="ECO:0007669"/>
    <property type="project" value="InterPro"/>
</dbReference>
<dbReference type="CDD" id="cd07430">
    <property type="entry name" value="GH15_N"/>
    <property type="match status" value="1"/>
</dbReference>
<gene>
    <name evidence="3" type="ordered locus">MexAM1_META1p1858</name>
</gene>
<dbReference type="Pfam" id="PF09137">
    <property type="entry name" value="Glucodextran_N"/>
    <property type="match status" value="1"/>
</dbReference>
<dbReference type="GO" id="GO:0005975">
    <property type="term" value="P:carbohydrate metabolic process"/>
    <property type="evidence" value="ECO:0007669"/>
    <property type="project" value="InterPro"/>
</dbReference>
<name>C5B1R4_METEA</name>
<dbReference type="PANTHER" id="PTHR31616:SF0">
    <property type="entry name" value="GLUCAN 1,4-ALPHA-GLUCOSIDASE"/>
    <property type="match status" value="1"/>
</dbReference>
<reference evidence="3 4" key="1">
    <citation type="journal article" date="2009" name="PLoS ONE">
        <title>Methylobacterium genome sequences: a reference blueprint to investigate microbial metabolism of C1 compounds from natural and industrial sources.</title>
        <authorList>
            <person name="Vuilleumier S."/>
            <person name="Chistoserdova L."/>
            <person name="Lee M.-C."/>
            <person name="Bringel F."/>
            <person name="Lajus A."/>
            <person name="Zhou Y."/>
            <person name="Gourion B."/>
            <person name="Barbe V."/>
            <person name="Chang J."/>
            <person name="Cruveiller S."/>
            <person name="Dossat C."/>
            <person name="Gillett W."/>
            <person name="Gruffaz C."/>
            <person name="Haugen E."/>
            <person name="Hourcade E."/>
            <person name="Levy R."/>
            <person name="Mangenot S."/>
            <person name="Muller E."/>
            <person name="Nadalig T."/>
            <person name="Pagni M."/>
            <person name="Penny C."/>
            <person name="Peyraud R."/>
            <person name="Robinson D.G."/>
            <person name="Roche D."/>
            <person name="Rouy Z."/>
            <person name="Saenampechek C."/>
            <person name="Salvignol G."/>
            <person name="Vallenet D."/>
            <person name="Wu Z."/>
            <person name="Marx C.J."/>
            <person name="Vorholt J.A."/>
            <person name="Olson M.V."/>
            <person name="Kaul R."/>
            <person name="Weissenbach J."/>
            <person name="Medigue C."/>
            <person name="Lidstrom M.E."/>
        </authorList>
    </citation>
    <scope>NUCLEOTIDE SEQUENCE [LARGE SCALE GENOMIC DNA]</scope>
    <source>
        <strain evidence="4">ATCC 14718 / DSM 1338 / JCM 2805 / NCIMB 9133 / AM1</strain>
    </source>
</reference>
<dbReference type="Pfam" id="PF00723">
    <property type="entry name" value="Glyco_hydro_15"/>
    <property type="match status" value="2"/>
</dbReference>
<protein>
    <submittedName>
        <fullName evidence="3">Glucoamylase, (Glucan 1,4-alpha-glucosidase)</fullName>
    </submittedName>
</protein>
<dbReference type="CAZy" id="GH15">
    <property type="family name" value="Glycoside Hydrolase Family 15"/>
</dbReference>
<evidence type="ECO:0000313" key="4">
    <source>
        <dbReference type="Proteomes" id="UP000009081"/>
    </source>
</evidence>
<dbReference type="GO" id="GO:0016757">
    <property type="term" value="F:glycosyltransferase activity"/>
    <property type="evidence" value="ECO:0007669"/>
    <property type="project" value="UniProtKB-ARBA"/>
</dbReference>
<organism evidence="3 4">
    <name type="scientific">Methylorubrum extorquens (strain ATCC 14718 / DSM 1338 / JCM 2805 / NCIMB 9133 / AM1)</name>
    <name type="common">Methylobacterium extorquens</name>
    <dbReference type="NCBI Taxonomy" id="272630"/>
    <lineage>
        <taxon>Bacteria</taxon>
        <taxon>Pseudomonadati</taxon>
        <taxon>Pseudomonadota</taxon>
        <taxon>Alphaproteobacteria</taxon>
        <taxon>Hyphomicrobiales</taxon>
        <taxon>Methylobacteriaceae</taxon>
        <taxon>Methylorubrum</taxon>
    </lineage>
</organism>
<evidence type="ECO:0000259" key="1">
    <source>
        <dbReference type="Pfam" id="PF00723"/>
    </source>
</evidence>
<dbReference type="GO" id="GO:0004553">
    <property type="term" value="F:hydrolase activity, hydrolyzing O-glycosyl compounds"/>
    <property type="evidence" value="ECO:0007669"/>
    <property type="project" value="UniProtKB-ARBA"/>
</dbReference>
<dbReference type="eggNOG" id="COG3387">
    <property type="taxonomic scope" value="Bacteria"/>
</dbReference>
<evidence type="ECO:0000313" key="3">
    <source>
        <dbReference type="EMBL" id="ACS39698.1"/>
    </source>
</evidence>
<proteinExistence type="predicted"/>
<dbReference type="SUPFAM" id="SSF48208">
    <property type="entry name" value="Six-hairpin glycosidases"/>
    <property type="match status" value="1"/>
</dbReference>
<dbReference type="KEGG" id="mea:Mex_1p1858"/>
<dbReference type="RefSeq" id="WP_012752668.1">
    <property type="nucleotide sequence ID" value="NC_012808.1"/>
</dbReference>
<feature type="domain" description="Glucodextranase N-terminal" evidence="2">
    <location>
        <begin position="41"/>
        <end position="299"/>
    </location>
</feature>
<dbReference type="InterPro" id="IPR012341">
    <property type="entry name" value="6hp_glycosidase-like_sf"/>
</dbReference>
<dbReference type="InterPro" id="IPR008928">
    <property type="entry name" value="6-hairpin_glycosidase_sf"/>
</dbReference>
<sequence length="834" mass="90467">MDVRNSGQVTLPPADAVTAVQAMRARPRLADHLEPDATFDAPGAPGIPPTWTSSAKDVVGCSLGAARLWFTLGYGIVNEVYWPRVDLPQIRDLGFIVADGKGFWAEVKRGGDYSLRSVASGVPAYEIVHAHARYTLRLRISPDPRRDVLAVECSLESGEPDLRLYVLLAPHLGATGYGNRATVAQHRGRRVLWAERSPFALALAAVDELQQDAIGRASAGYVGASDGWQDFARNGAMTWDHPAAGPGNVALMAELPNRCVLALGFGSSREAATTLAVSSLMQPFDNILQAQATDWEAWHRRCGECCASPVDVPGGLREQFVTSTTVLRTHLDKTYPGAMVASLSVPWGDSGNERGGYHLVWPRDLVECAGALLAFGGEAEARDTLRYLIATQSTEGHWHQNQWLGGEPFWRGLQLDETAFPVLLAAALADRDALGGIEPADMVRRALGCIARRGPSTDQDRWEENAGLNTFTLATCIAAFVTGSAFLDGAAGRWGLALADFWNANIEDWTVAEGTDLAREAAVSGYYVRTAPPTVLQNGRGALDELIPIRNRADGATLKASEQVSTDFLQLVRFGLRSPNDPLIRDSLKVVDRLLKVDTPSGPVWRRYNGDGYGEHEDGRPYDGTGVGRPWPLLAGERGHYDLLAGQDVLPILNTMAATASPGGMIPEQVWDAGPISQRRLHLGRPTGSAMPLVWAHAEFIKLLVSRNLGHPFDRPRAVWERYKGRPRKAECAFWWPHAQIRSAPAGSRLVIALPRPGVVRWGRDGWQAVTETAADETGLGFHAAILDTAELSQGGQAEFTIRWDDGDWIGADYRIEMTATKETRGRGDGGGTA</sequence>
<dbReference type="Gene3D" id="2.70.98.10">
    <property type="match status" value="1"/>
</dbReference>
<dbReference type="InterPro" id="IPR015220">
    <property type="entry name" value="Glucodextranase_N"/>
</dbReference>
<dbReference type="Proteomes" id="UP000009081">
    <property type="component" value="Chromosome"/>
</dbReference>
<keyword evidence="4" id="KW-1185">Reference proteome</keyword>
<dbReference type="STRING" id="272630.MexAM1_META1p1858"/>
<dbReference type="InterPro" id="IPR014718">
    <property type="entry name" value="GH-type_carb-bd"/>
</dbReference>
<dbReference type="EMBL" id="CP001510">
    <property type="protein sequence ID" value="ACS39698.1"/>
    <property type="molecule type" value="Genomic_DNA"/>
</dbReference>
<dbReference type="SUPFAM" id="SSF74650">
    <property type="entry name" value="Galactose mutarotase-like"/>
    <property type="match status" value="1"/>
</dbReference>
<evidence type="ECO:0000259" key="2">
    <source>
        <dbReference type="Pfam" id="PF09137"/>
    </source>
</evidence>
<dbReference type="AlphaFoldDB" id="C5B1R4"/>
<feature type="domain" description="GH15-like" evidence="1">
    <location>
        <begin position="327"/>
        <end position="385"/>
    </location>
</feature>
<dbReference type="InterPro" id="IPR011013">
    <property type="entry name" value="Gal_mutarotase_sf_dom"/>
</dbReference>